<dbReference type="InterPro" id="IPR051336">
    <property type="entry name" value="RhoGEF_Guanine_NuclExch_SF"/>
</dbReference>
<name>A0A183Q0E6_9TREM</name>
<dbReference type="GO" id="GO:0007411">
    <property type="term" value="P:axon guidance"/>
    <property type="evidence" value="ECO:0007669"/>
    <property type="project" value="TreeGrafter"/>
</dbReference>
<gene>
    <name evidence="2" type="ORF">SMTD_LOCUS20083</name>
</gene>
<dbReference type="Proteomes" id="UP000269396">
    <property type="component" value="Unassembled WGS sequence"/>
</dbReference>
<dbReference type="GO" id="GO:0005737">
    <property type="term" value="C:cytoplasm"/>
    <property type="evidence" value="ECO:0007669"/>
    <property type="project" value="TreeGrafter"/>
</dbReference>
<dbReference type="EMBL" id="UZAL01043628">
    <property type="protein sequence ID" value="VDP81528.1"/>
    <property type="molecule type" value="Genomic_DNA"/>
</dbReference>
<accession>A0A183Q0E6</accession>
<organism evidence="2 3">
    <name type="scientific">Schistosoma mattheei</name>
    <dbReference type="NCBI Taxonomy" id="31246"/>
    <lineage>
        <taxon>Eukaryota</taxon>
        <taxon>Metazoa</taxon>
        <taxon>Spiralia</taxon>
        <taxon>Lophotrochozoa</taxon>
        <taxon>Platyhelminthes</taxon>
        <taxon>Trematoda</taxon>
        <taxon>Digenea</taxon>
        <taxon>Strigeidida</taxon>
        <taxon>Schistosomatoidea</taxon>
        <taxon>Schistosomatidae</taxon>
        <taxon>Schistosoma</taxon>
    </lineage>
</organism>
<dbReference type="PANTHER" id="PTHR22826:SF106">
    <property type="entry name" value="TRIO, ISOFORM A"/>
    <property type="match status" value="1"/>
</dbReference>
<reference evidence="2 3" key="1">
    <citation type="submission" date="2018-11" db="EMBL/GenBank/DDBJ databases">
        <authorList>
            <consortium name="Pathogen Informatics"/>
        </authorList>
    </citation>
    <scope>NUCLEOTIDE SEQUENCE [LARGE SCALE GENOMIC DNA]</scope>
    <source>
        <strain>Denwood</strain>
        <strain evidence="3">Zambia</strain>
    </source>
</reference>
<keyword evidence="3" id="KW-1185">Reference proteome</keyword>
<evidence type="ECO:0000313" key="2">
    <source>
        <dbReference type="EMBL" id="VDP81528.1"/>
    </source>
</evidence>
<dbReference type="PANTHER" id="PTHR22826">
    <property type="entry name" value="RHO GUANINE EXCHANGE FACTOR-RELATED"/>
    <property type="match status" value="1"/>
</dbReference>
<dbReference type="AlphaFoldDB" id="A0A183Q0E6"/>
<protein>
    <submittedName>
        <fullName evidence="2">Uncharacterized protein</fullName>
    </submittedName>
</protein>
<dbReference type="GO" id="GO:0019898">
    <property type="term" value="C:extrinsic component of membrane"/>
    <property type="evidence" value="ECO:0007669"/>
    <property type="project" value="TreeGrafter"/>
</dbReference>
<dbReference type="GO" id="GO:0005085">
    <property type="term" value="F:guanyl-nucleotide exchange factor activity"/>
    <property type="evidence" value="ECO:0007669"/>
    <property type="project" value="UniProtKB-KW"/>
</dbReference>
<evidence type="ECO:0000256" key="1">
    <source>
        <dbReference type="ARBA" id="ARBA00022658"/>
    </source>
</evidence>
<evidence type="ECO:0000313" key="3">
    <source>
        <dbReference type="Proteomes" id="UP000269396"/>
    </source>
</evidence>
<sequence>MDYANSSLDPEVLEFYRPNRSKHIRCHSHHHTHQFVHPRRPHNSQPINQTQLSITPYNKNSNYAAPNIHHGNMANFQDSRIHHHRPQLQPHVAHKQHTEHYHYHLNQNAYRSSVSPQNLGSTCGGSINALTSTSGVSSNSGSLCTSSSSHSSHKSGTSLRAVDLIPLLKKKIALLPGGRSRRGGPLLCFPSNSRADEIPIEELYVLVLEECLGQDVTLTFIIKPDKFLEKHKAQLASGKFSFEIQLVSVESLFREVDPSQLTSEMEVSFTFSKQLWYLNHV</sequence>
<dbReference type="STRING" id="31246.A0A183Q0E6"/>
<proteinExistence type="predicted"/>
<keyword evidence="1" id="KW-0344">Guanine-nucleotide releasing factor</keyword>